<organism evidence="2 3">
    <name type="scientific">Pseudogulbenkiania subflava DSM 22618</name>
    <dbReference type="NCBI Taxonomy" id="1123014"/>
    <lineage>
        <taxon>Bacteria</taxon>
        <taxon>Pseudomonadati</taxon>
        <taxon>Pseudomonadota</taxon>
        <taxon>Betaproteobacteria</taxon>
        <taxon>Neisseriales</taxon>
        <taxon>Chromobacteriaceae</taxon>
        <taxon>Pseudogulbenkiania</taxon>
    </lineage>
</organism>
<evidence type="ECO:0000256" key="1">
    <source>
        <dbReference type="SAM" id="MobiDB-lite"/>
    </source>
</evidence>
<dbReference type="CDD" id="cd03801">
    <property type="entry name" value="GT4_PimA-like"/>
    <property type="match status" value="1"/>
</dbReference>
<name>A0A1Y6C9X9_9NEIS</name>
<feature type="region of interest" description="Disordered" evidence="1">
    <location>
        <begin position="376"/>
        <end position="403"/>
    </location>
</feature>
<dbReference type="AlphaFoldDB" id="A0A1Y6C9X9"/>
<dbReference type="Proteomes" id="UP000192920">
    <property type="component" value="Unassembled WGS sequence"/>
</dbReference>
<protein>
    <submittedName>
        <fullName evidence="2">Glycosyltransferase involved in cell wall bisynthesis</fullName>
    </submittedName>
</protein>
<dbReference type="EMBL" id="FXAG01000027">
    <property type="protein sequence ID" value="SMF51376.1"/>
    <property type="molecule type" value="Genomic_DNA"/>
</dbReference>
<dbReference type="Pfam" id="PF13692">
    <property type="entry name" value="Glyco_trans_1_4"/>
    <property type="match status" value="1"/>
</dbReference>
<evidence type="ECO:0000313" key="2">
    <source>
        <dbReference type="EMBL" id="SMF51376.1"/>
    </source>
</evidence>
<proteinExistence type="predicted"/>
<evidence type="ECO:0000313" key="3">
    <source>
        <dbReference type="Proteomes" id="UP000192920"/>
    </source>
</evidence>
<reference evidence="3" key="1">
    <citation type="submission" date="2017-04" db="EMBL/GenBank/DDBJ databases">
        <authorList>
            <person name="Varghese N."/>
            <person name="Submissions S."/>
        </authorList>
    </citation>
    <scope>NUCLEOTIDE SEQUENCE [LARGE SCALE GENOMIC DNA]</scope>
    <source>
        <strain evidence="3">DSM 22618</strain>
    </source>
</reference>
<sequence length="403" mass="43779">MPRLAFYAPLKSPRHPVPSGDRTLARLLLRGLRLAGWQVELASSLRSYDGVGDPRQQQRLKARAERRAAALIAAYRARPPEERPQAWFTYHLYHKAPDWIGPAVCRALAIPYLLCEASHAPQQEGGLWQDNLSDCVAAIRQAARIFIVNPRDEPGLATVLAEPTKVLRRLPPFIDAATPARRRPRAELAREAGLDPARPWLISVAMVRPGDKMASYRLMAACYRRLLAEGRHLHWLIVGDGAAAAELDALIADLPGAVRLGALDPPAAAPWLAASQLCVWPAVNESFGMALLEAQAAGCPVVAGYGAGVAGIVDAASGRLVHDCNVERFSAAVATLLDDWAVRRAMAEAGPRYVREHHSLARAAALLRAYWPAPSPLSSAIPEEAVPATAKRPRDEEEPHPDL</sequence>
<gene>
    <name evidence="2" type="ORF">SAMN02745746_03688</name>
</gene>
<dbReference type="SUPFAM" id="SSF53756">
    <property type="entry name" value="UDP-Glycosyltransferase/glycogen phosphorylase"/>
    <property type="match status" value="1"/>
</dbReference>
<dbReference type="GO" id="GO:0016758">
    <property type="term" value="F:hexosyltransferase activity"/>
    <property type="evidence" value="ECO:0007669"/>
    <property type="project" value="TreeGrafter"/>
</dbReference>
<keyword evidence="2" id="KW-0808">Transferase</keyword>
<dbReference type="Gene3D" id="3.40.50.2000">
    <property type="entry name" value="Glycogen Phosphorylase B"/>
    <property type="match status" value="2"/>
</dbReference>
<dbReference type="PANTHER" id="PTHR45947:SF3">
    <property type="entry name" value="SULFOQUINOVOSYL TRANSFERASE SQD2"/>
    <property type="match status" value="1"/>
</dbReference>
<dbReference type="RefSeq" id="WP_085277693.1">
    <property type="nucleotide sequence ID" value="NZ_FXAG01000027.1"/>
</dbReference>
<accession>A0A1Y6C9X9</accession>
<feature type="compositionally biased region" description="Basic and acidic residues" evidence="1">
    <location>
        <begin position="392"/>
        <end position="403"/>
    </location>
</feature>
<dbReference type="STRING" id="1123014.SAMN02745746_03688"/>
<dbReference type="InterPro" id="IPR050194">
    <property type="entry name" value="Glycosyltransferase_grp1"/>
</dbReference>
<dbReference type="PANTHER" id="PTHR45947">
    <property type="entry name" value="SULFOQUINOVOSYL TRANSFERASE SQD2"/>
    <property type="match status" value="1"/>
</dbReference>
<keyword evidence="3" id="KW-1185">Reference proteome</keyword>